<reference evidence="1 2" key="1">
    <citation type="submission" date="2020-08" db="EMBL/GenBank/DDBJ databases">
        <title>Genomic Encyclopedia of Type Strains, Phase IV (KMG-IV): sequencing the most valuable type-strain genomes for metagenomic binning, comparative biology and taxonomic classification.</title>
        <authorList>
            <person name="Goeker M."/>
        </authorList>
    </citation>
    <scope>NUCLEOTIDE SEQUENCE [LARGE SCALE GENOMIC DNA]</scope>
    <source>
        <strain evidence="1 2">DSM 21255</strain>
    </source>
</reference>
<dbReference type="OrthoDB" id="1653798at2"/>
<dbReference type="AlphaFoldDB" id="A0A841QWZ9"/>
<dbReference type="PANTHER" id="PTHR36112">
    <property type="entry name" value="RIBOSOMAL RNA SMALL SUBUNIT METHYLTRANSFERASE J"/>
    <property type="match status" value="1"/>
</dbReference>
<evidence type="ECO:0000313" key="1">
    <source>
        <dbReference type="EMBL" id="MBB6477084.1"/>
    </source>
</evidence>
<keyword evidence="1" id="KW-0808">Transferase</keyword>
<dbReference type="InterPro" id="IPR007536">
    <property type="entry name" value="16SrRNA_methylTrfase_J"/>
</dbReference>
<name>A0A841QWZ9_9FIRM</name>
<evidence type="ECO:0000313" key="2">
    <source>
        <dbReference type="Proteomes" id="UP000591941"/>
    </source>
</evidence>
<protein>
    <submittedName>
        <fullName evidence="1">SAM-dependent methyltransferase</fullName>
    </submittedName>
</protein>
<dbReference type="CDD" id="cd02440">
    <property type="entry name" value="AdoMet_MTases"/>
    <property type="match status" value="1"/>
</dbReference>
<dbReference type="InterPro" id="IPR029063">
    <property type="entry name" value="SAM-dependent_MTases_sf"/>
</dbReference>
<accession>A0A841QWZ9</accession>
<keyword evidence="2" id="KW-1185">Reference proteome</keyword>
<sequence>MMIWGITTGYKPTNEQRLQAQELASEWQLPYVERGHASLRRLAERTRISHWLVQLQRGLVATDGKTRLEFHLQMAKLRALNWERKRQDHFADLLHEVSPEHFLDATFGRGSDAIMAAYTVPENVEIIALEKSFPVYAVGRDGLRSMKVPEAPALTAALRRIHLLHVDVNDYLKKQPDNHFDVIYFDFMFHHTVSQTNNLSDLRIFAAQAGLDEKLWEDAKRVAKKRIIVKNRPFASWFKTHPPTFLRGGTYSRVVYGVWNL</sequence>
<organism evidence="1 2">
    <name type="scientific">Negativicoccus succinicivorans</name>
    <dbReference type="NCBI Taxonomy" id="620903"/>
    <lineage>
        <taxon>Bacteria</taxon>
        <taxon>Bacillati</taxon>
        <taxon>Bacillota</taxon>
        <taxon>Negativicutes</taxon>
        <taxon>Veillonellales</taxon>
        <taxon>Veillonellaceae</taxon>
        <taxon>Negativicoccus</taxon>
    </lineage>
</organism>
<comment type="caution">
    <text evidence="1">The sequence shown here is derived from an EMBL/GenBank/DDBJ whole genome shotgun (WGS) entry which is preliminary data.</text>
</comment>
<dbReference type="GO" id="GO:0008990">
    <property type="term" value="F:rRNA (guanine-N2-)-methyltransferase activity"/>
    <property type="evidence" value="ECO:0007669"/>
    <property type="project" value="InterPro"/>
</dbReference>
<dbReference type="Gene3D" id="3.40.50.150">
    <property type="entry name" value="Vaccinia Virus protein VP39"/>
    <property type="match status" value="1"/>
</dbReference>
<gene>
    <name evidence="1" type="ORF">HNR45_000106</name>
</gene>
<proteinExistence type="predicted"/>
<dbReference type="GeneID" id="93485390"/>
<dbReference type="PANTHER" id="PTHR36112:SF1">
    <property type="entry name" value="RIBOSOMAL RNA SMALL SUBUNIT METHYLTRANSFERASE J"/>
    <property type="match status" value="1"/>
</dbReference>
<dbReference type="Pfam" id="PF04445">
    <property type="entry name" value="SAM_MT"/>
    <property type="match status" value="1"/>
</dbReference>
<keyword evidence="1" id="KW-0489">Methyltransferase</keyword>
<dbReference type="SUPFAM" id="SSF53335">
    <property type="entry name" value="S-adenosyl-L-methionine-dependent methyltransferases"/>
    <property type="match status" value="1"/>
</dbReference>
<dbReference type="RefSeq" id="WP_159822047.1">
    <property type="nucleotide sequence ID" value="NZ_CABWNB010000001.1"/>
</dbReference>
<dbReference type="Proteomes" id="UP000591941">
    <property type="component" value="Unassembled WGS sequence"/>
</dbReference>
<dbReference type="EMBL" id="JACHHI010000001">
    <property type="protein sequence ID" value="MBB6477084.1"/>
    <property type="molecule type" value="Genomic_DNA"/>
</dbReference>